<feature type="region of interest" description="Disordered" evidence="1">
    <location>
        <begin position="117"/>
        <end position="139"/>
    </location>
</feature>
<protein>
    <submittedName>
        <fullName evidence="2">Uncharacterized protein</fullName>
    </submittedName>
</protein>
<dbReference type="GO" id="GO:0005737">
    <property type="term" value="C:cytoplasm"/>
    <property type="evidence" value="ECO:0007669"/>
    <property type="project" value="TreeGrafter"/>
</dbReference>
<dbReference type="Gene3D" id="1.10.287.110">
    <property type="entry name" value="DnaJ domain"/>
    <property type="match status" value="1"/>
</dbReference>
<dbReference type="GO" id="GO:0072583">
    <property type="term" value="P:clathrin-dependent endocytosis"/>
    <property type="evidence" value="ECO:0007669"/>
    <property type="project" value="TreeGrafter"/>
</dbReference>
<dbReference type="InterPro" id="IPR036869">
    <property type="entry name" value="J_dom_sf"/>
</dbReference>
<name>A0AAV8T6T0_9ROSI</name>
<proteinExistence type="predicted"/>
<evidence type="ECO:0000313" key="2">
    <source>
        <dbReference type="EMBL" id="KAJ8762009.1"/>
    </source>
</evidence>
<keyword evidence="3" id="KW-1185">Reference proteome</keyword>
<dbReference type="GO" id="GO:0072318">
    <property type="term" value="P:clathrin coat disassembly"/>
    <property type="evidence" value="ECO:0007669"/>
    <property type="project" value="TreeGrafter"/>
</dbReference>
<dbReference type="PANTHER" id="PTHR23172">
    <property type="entry name" value="AUXILIN/CYCLIN G-ASSOCIATED KINASE-RELATED"/>
    <property type="match status" value="1"/>
</dbReference>
<dbReference type="CDD" id="cd06257">
    <property type="entry name" value="DnaJ"/>
    <property type="match status" value="1"/>
</dbReference>
<accession>A0AAV8T6T0</accession>
<dbReference type="Proteomes" id="UP001159364">
    <property type="component" value="Linkage Group LG06"/>
</dbReference>
<comment type="caution">
    <text evidence="2">The sequence shown here is derived from an EMBL/GenBank/DDBJ whole genome shotgun (WGS) entry which is preliminary data.</text>
</comment>
<dbReference type="SUPFAM" id="SSF46565">
    <property type="entry name" value="Chaperone J-domain"/>
    <property type="match status" value="1"/>
</dbReference>
<feature type="compositionally biased region" description="Low complexity" evidence="1">
    <location>
        <begin position="124"/>
        <end position="139"/>
    </location>
</feature>
<dbReference type="EMBL" id="JAIWQS010000006">
    <property type="protein sequence ID" value="KAJ8762009.1"/>
    <property type="molecule type" value="Genomic_DNA"/>
</dbReference>
<organism evidence="2 3">
    <name type="scientific">Erythroxylum novogranatense</name>
    <dbReference type="NCBI Taxonomy" id="1862640"/>
    <lineage>
        <taxon>Eukaryota</taxon>
        <taxon>Viridiplantae</taxon>
        <taxon>Streptophyta</taxon>
        <taxon>Embryophyta</taxon>
        <taxon>Tracheophyta</taxon>
        <taxon>Spermatophyta</taxon>
        <taxon>Magnoliopsida</taxon>
        <taxon>eudicotyledons</taxon>
        <taxon>Gunneridae</taxon>
        <taxon>Pentapetalae</taxon>
        <taxon>rosids</taxon>
        <taxon>fabids</taxon>
        <taxon>Malpighiales</taxon>
        <taxon>Erythroxylaceae</taxon>
        <taxon>Erythroxylum</taxon>
    </lineage>
</organism>
<dbReference type="InterPro" id="IPR001623">
    <property type="entry name" value="DnaJ_domain"/>
</dbReference>
<dbReference type="GO" id="GO:0030276">
    <property type="term" value="F:clathrin binding"/>
    <property type="evidence" value="ECO:0007669"/>
    <property type="project" value="TreeGrafter"/>
</dbReference>
<sequence length="478" mass="54183">MDESWRMRMGMPATLPRRGSTEDPVKGPAPRRSMEALDPDDFADVFGGPPRSVLSRKFSEDFTRPSTTFYEEIFRQPEFVTTQKKSGGRSLPAFRIPARGGAFYSDVFGSADELRRSVERSRSNSKGKSESNSSSVLSSEELSPLRRTVAVDDVALSSFASKLRPINVPCRWNSIAMDPEERLRKHGMPSFHCSPHSHSNSYYMEREYKENLSSSCFRVSRQVSSPETTILEPNSYPSIKLSVDDFQLNSPSSPASSLCQEPEAKAGMQCDPTREEMEHEEDEVMSSYVIEINSDHRKGHGEAVSIDEAIAWAKQKFQEHSGFDRQSEKEHSVEEEEIPVAHEFIVQKTEGHERIQSSMDELKKRDAEKYREQPEKNMELEVLEQEVNLWAASKGTNIGLLLSTLHHILWPDSGWFAIPPTNLIDSSNVRKAYQKARLCLHPDKLQQRGATVQQKFIAEKAFSILQDAWTAFLSQDVN</sequence>
<dbReference type="FunFam" id="1.10.287.110:FF:000043">
    <property type="entry name" value="J-domain protein required for chloroplast accumulation response 1"/>
    <property type="match status" value="1"/>
</dbReference>
<dbReference type="GO" id="GO:0031982">
    <property type="term" value="C:vesicle"/>
    <property type="evidence" value="ECO:0007669"/>
    <property type="project" value="TreeGrafter"/>
</dbReference>
<dbReference type="AlphaFoldDB" id="A0AAV8T6T0"/>
<feature type="region of interest" description="Disordered" evidence="1">
    <location>
        <begin position="1"/>
        <end position="49"/>
    </location>
</feature>
<evidence type="ECO:0000256" key="1">
    <source>
        <dbReference type="SAM" id="MobiDB-lite"/>
    </source>
</evidence>
<reference evidence="2 3" key="1">
    <citation type="submission" date="2021-09" db="EMBL/GenBank/DDBJ databases">
        <title>Genomic insights and catalytic innovation underlie evolution of tropane alkaloids biosynthesis.</title>
        <authorList>
            <person name="Wang Y.-J."/>
            <person name="Tian T."/>
            <person name="Huang J.-P."/>
            <person name="Huang S.-X."/>
        </authorList>
    </citation>
    <scope>NUCLEOTIDE SEQUENCE [LARGE SCALE GENOMIC DNA]</scope>
    <source>
        <strain evidence="2">KIB-2018</strain>
        <tissue evidence="2">Leaf</tissue>
    </source>
</reference>
<gene>
    <name evidence="2" type="ORF">K2173_006611</name>
</gene>
<dbReference type="PANTHER" id="PTHR23172:SF69">
    <property type="entry name" value="CHAPERONE DNAJ-DOMAIN SUPERFAMILY PROTEIN"/>
    <property type="match status" value="1"/>
</dbReference>
<evidence type="ECO:0000313" key="3">
    <source>
        <dbReference type="Proteomes" id="UP001159364"/>
    </source>
</evidence>